<accession>A0ABX6EP96</accession>
<keyword evidence="1" id="KW-1133">Transmembrane helix</keyword>
<proteinExistence type="predicted"/>
<organism evidence="2 3">
    <name type="scientific">Methylocystis rosea</name>
    <dbReference type="NCBI Taxonomy" id="173366"/>
    <lineage>
        <taxon>Bacteria</taxon>
        <taxon>Pseudomonadati</taxon>
        <taxon>Pseudomonadota</taxon>
        <taxon>Alphaproteobacteria</taxon>
        <taxon>Hyphomicrobiales</taxon>
        <taxon>Methylocystaceae</taxon>
        <taxon>Methylocystis</taxon>
    </lineage>
</organism>
<keyword evidence="1" id="KW-0812">Transmembrane</keyword>
<sequence length="124" mass="13165">MVMKETRSSKLANFLGWFSIALGLAELFAPRRVGRMVGVEGDGSLVQAYGLRELLGGVGILAARQKAPWLWARVAGDVLDMATLAPGLYNIRRNRQLASGLAVAAVAAIALLDIYGAAQAQGQR</sequence>
<protein>
    <recommendedName>
        <fullName evidence="4">DUF4267 domain-containing protein</fullName>
    </recommendedName>
</protein>
<dbReference type="Proteomes" id="UP000424673">
    <property type="component" value="Chromosome"/>
</dbReference>
<evidence type="ECO:0000313" key="3">
    <source>
        <dbReference type="Proteomes" id="UP000424673"/>
    </source>
</evidence>
<evidence type="ECO:0000313" key="2">
    <source>
        <dbReference type="EMBL" id="QGM95670.1"/>
    </source>
</evidence>
<name>A0ABX6EP96_9HYPH</name>
<dbReference type="EMBL" id="CP044328">
    <property type="protein sequence ID" value="QGM95670.1"/>
    <property type="molecule type" value="Genomic_DNA"/>
</dbReference>
<evidence type="ECO:0008006" key="4">
    <source>
        <dbReference type="Google" id="ProtNLM"/>
    </source>
</evidence>
<keyword evidence="3" id="KW-1185">Reference proteome</keyword>
<keyword evidence="1" id="KW-0472">Membrane</keyword>
<feature type="transmembrane region" description="Helical" evidence="1">
    <location>
        <begin position="97"/>
        <end position="118"/>
    </location>
</feature>
<reference evidence="3" key="1">
    <citation type="submission" date="2019-09" db="EMBL/GenBank/DDBJ databases">
        <title>Isolation and complete genome sequencing of Methylocystis species.</title>
        <authorList>
            <person name="Rumah B.L."/>
            <person name="Stead C.E."/>
            <person name="Stevens B.C."/>
            <person name="Minton N.P."/>
            <person name="Grosse-Honebrink A."/>
            <person name="Zhang Y."/>
        </authorList>
    </citation>
    <scope>NUCLEOTIDE SEQUENCE [LARGE SCALE GENOMIC DNA]</scope>
    <source>
        <strain evidence="3">BRCS1</strain>
    </source>
</reference>
<reference evidence="2 3" key="2">
    <citation type="journal article" date="2021" name="AMB Express">
        <title>Isolation and characterisation of Methylocystis spp. for poly-3-hydroxybutyrate production using waste methane feedstocks.</title>
        <authorList>
            <person name="Rumah B.L."/>
            <person name="Stead C.E."/>
            <person name="Claxton Stevens B.H."/>
            <person name="Minton N.P."/>
            <person name="Grosse-Honebrink A."/>
            <person name="Zhang Y."/>
        </authorList>
    </citation>
    <scope>NUCLEOTIDE SEQUENCE [LARGE SCALE GENOMIC DNA]</scope>
    <source>
        <strain evidence="2 3">BRCS1</strain>
    </source>
</reference>
<gene>
    <name evidence="2" type="ORF">F7D13_12705</name>
</gene>
<evidence type="ECO:0000256" key="1">
    <source>
        <dbReference type="SAM" id="Phobius"/>
    </source>
</evidence>